<dbReference type="CDD" id="cd00085">
    <property type="entry name" value="HNHc"/>
    <property type="match status" value="1"/>
</dbReference>
<comment type="caution">
    <text evidence="1">The sequence shown here is derived from an EMBL/GenBank/DDBJ whole genome shotgun (WGS) entry which is preliminary data.</text>
</comment>
<dbReference type="Proteomes" id="UP001143463">
    <property type="component" value="Unassembled WGS sequence"/>
</dbReference>
<reference evidence="1" key="1">
    <citation type="journal article" date="2014" name="Int. J. Syst. Evol. Microbiol.">
        <title>Complete genome sequence of Corynebacterium casei LMG S-19264T (=DSM 44701T), isolated from a smear-ripened cheese.</title>
        <authorList>
            <consortium name="US DOE Joint Genome Institute (JGI-PGF)"/>
            <person name="Walter F."/>
            <person name="Albersmeier A."/>
            <person name="Kalinowski J."/>
            <person name="Ruckert C."/>
        </authorList>
    </citation>
    <scope>NUCLEOTIDE SEQUENCE</scope>
    <source>
        <strain evidence="1">VKM Ac-1069</strain>
    </source>
</reference>
<organism evidence="1 2">
    <name type="scientific">Pseudonocardia halophobica</name>
    <dbReference type="NCBI Taxonomy" id="29401"/>
    <lineage>
        <taxon>Bacteria</taxon>
        <taxon>Bacillati</taxon>
        <taxon>Actinomycetota</taxon>
        <taxon>Actinomycetes</taxon>
        <taxon>Pseudonocardiales</taxon>
        <taxon>Pseudonocardiaceae</taxon>
        <taxon>Pseudonocardia</taxon>
    </lineage>
</organism>
<evidence type="ECO:0008006" key="3">
    <source>
        <dbReference type="Google" id="ProtNLM"/>
    </source>
</evidence>
<evidence type="ECO:0000313" key="1">
    <source>
        <dbReference type="EMBL" id="GLL14256.1"/>
    </source>
</evidence>
<keyword evidence="2" id="KW-1185">Reference proteome</keyword>
<name>A0A9W6L9Y5_9PSEU</name>
<evidence type="ECO:0000313" key="2">
    <source>
        <dbReference type="Proteomes" id="UP001143463"/>
    </source>
</evidence>
<gene>
    <name evidence="1" type="ORF">GCM10017577_54030</name>
</gene>
<proteinExistence type="predicted"/>
<dbReference type="EMBL" id="BSFQ01000030">
    <property type="protein sequence ID" value="GLL14256.1"/>
    <property type="molecule type" value="Genomic_DNA"/>
</dbReference>
<sequence length="206" mass="22896">MASSRTLSEVCRKLGLQPGKYDVLRKHIARLGLDASHRPRASAGSPRAGRRYSDEQLIEAVRAEETVHGVLRRLGYTPNGGMFRAVSGHIRRLGLDTSHFTGQAWAKGLKVPAAGRPTPLGEILVQNSTYTSTGYLRRRLIKAGLKPNHCEECGLREWRGRPLPLELDHVNGDHTDNRLENLRILCPNCHAITETWGGRKNKKTPA</sequence>
<dbReference type="AlphaFoldDB" id="A0A9W6L9Y5"/>
<reference evidence="1" key="2">
    <citation type="submission" date="2023-01" db="EMBL/GenBank/DDBJ databases">
        <authorList>
            <person name="Sun Q."/>
            <person name="Evtushenko L."/>
        </authorList>
    </citation>
    <scope>NUCLEOTIDE SEQUENCE</scope>
    <source>
        <strain evidence="1">VKM Ac-1069</strain>
    </source>
</reference>
<protein>
    <recommendedName>
        <fullName evidence="3">HNH endonuclease</fullName>
    </recommendedName>
</protein>
<dbReference type="InterPro" id="IPR003615">
    <property type="entry name" value="HNH_nuc"/>
</dbReference>
<accession>A0A9W6L9Y5</accession>